<evidence type="ECO:0000313" key="1">
    <source>
        <dbReference type="EMBL" id="KZV33333.1"/>
    </source>
</evidence>
<sequence length="197" mass="21441">MDEQIAAIRNEHLDFQSKIAADILSLSTQVGDIADFLRSGAAKKGEMGSSSLPTAFDVENPIVLISSGLLVQSDEGVSDLVVDRIDESTAINREAPAQNRRLPLSTHAAAAAYLRRKFVSGQFDEENPFVLISSVLLVQPDEGVSVLVVDRIGDNLPQSTEKSRVLVIPVGARHKCQQACLSYGRVDEIRVDRKEDN</sequence>
<keyword evidence="2" id="KW-1185">Reference proteome</keyword>
<protein>
    <submittedName>
        <fullName evidence="1">Uncharacterized protein</fullName>
    </submittedName>
</protein>
<evidence type="ECO:0000313" key="2">
    <source>
        <dbReference type="Proteomes" id="UP000250235"/>
    </source>
</evidence>
<reference evidence="1 2" key="1">
    <citation type="journal article" date="2015" name="Proc. Natl. Acad. Sci. U.S.A.">
        <title>The resurrection genome of Boea hygrometrica: A blueprint for survival of dehydration.</title>
        <authorList>
            <person name="Xiao L."/>
            <person name="Yang G."/>
            <person name="Zhang L."/>
            <person name="Yang X."/>
            <person name="Zhao S."/>
            <person name="Ji Z."/>
            <person name="Zhou Q."/>
            <person name="Hu M."/>
            <person name="Wang Y."/>
            <person name="Chen M."/>
            <person name="Xu Y."/>
            <person name="Jin H."/>
            <person name="Xiao X."/>
            <person name="Hu G."/>
            <person name="Bao F."/>
            <person name="Hu Y."/>
            <person name="Wan P."/>
            <person name="Li L."/>
            <person name="Deng X."/>
            <person name="Kuang T."/>
            <person name="Xiang C."/>
            <person name="Zhu J.K."/>
            <person name="Oliver M.J."/>
            <person name="He Y."/>
        </authorList>
    </citation>
    <scope>NUCLEOTIDE SEQUENCE [LARGE SCALE GENOMIC DNA]</scope>
    <source>
        <strain evidence="2">cv. XS01</strain>
    </source>
</reference>
<dbReference type="Proteomes" id="UP000250235">
    <property type="component" value="Unassembled WGS sequence"/>
</dbReference>
<dbReference type="AlphaFoldDB" id="A0A2Z7BFX7"/>
<gene>
    <name evidence="1" type="ORF">F511_41381</name>
</gene>
<organism evidence="1 2">
    <name type="scientific">Dorcoceras hygrometricum</name>
    <dbReference type="NCBI Taxonomy" id="472368"/>
    <lineage>
        <taxon>Eukaryota</taxon>
        <taxon>Viridiplantae</taxon>
        <taxon>Streptophyta</taxon>
        <taxon>Embryophyta</taxon>
        <taxon>Tracheophyta</taxon>
        <taxon>Spermatophyta</taxon>
        <taxon>Magnoliopsida</taxon>
        <taxon>eudicotyledons</taxon>
        <taxon>Gunneridae</taxon>
        <taxon>Pentapetalae</taxon>
        <taxon>asterids</taxon>
        <taxon>lamiids</taxon>
        <taxon>Lamiales</taxon>
        <taxon>Gesneriaceae</taxon>
        <taxon>Didymocarpoideae</taxon>
        <taxon>Trichosporeae</taxon>
        <taxon>Loxocarpinae</taxon>
        <taxon>Dorcoceras</taxon>
    </lineage>
</organism>
<proteinExistence type="predicted"/>
<dbReference type="EMBL" id="KV005866">
    <property type="protein sequence ID" value="KZV33333.1"/>
    <property type="molecule type" value="Genomic_DNA"/>
</dbReference>
<name>A0A2Z7BFX7_9LAMI</name>
<accession>A0A2Z7BFX7</accession>